<keyword evidence="3" id="KW-1185">Reference proteome</keyword>
<feature type="region of interest" description="Disordered" evidence="1">
    <location>
        <begin position="101"/>
        <end position="153"/>
    </location>
</feature>
<comment type="caution">
    <text evidence="2">The sequence shown here is derived from an EMBL/GenBank/DDBJ whole genome shotgun (WGS) entry which is preliminary data.</text>
</comment>
<evidence type="ECO:0000313" key="2">
    <source>
        <dbReference type="EMBL" id="GFR44139.1"/>
    </source>
</evidence>
<name>A0AAD3DN37_9CHLO</name>
<gene>
    <name evidence="2" type="ORF">Agub_g5305</name>
</gene>
<feature type="compositionally biased region" description="Low complexity" evidence="1">
    <location>
        <begin position="144"/>
        <end position="153"/>
    </location>
</feature>
<dbReference type="EMBL" id="BMAR01000007">
    <property type="protein sequence ID" value="GFR44139.1"/>
    <property type="molecule type" value="Genomic_DNA"/>
</dbReference>
<dbReference type="AlphaFoldDB" id="A0AAD3DN37"/>
<sequence length="195" mass="20218">MDVANNQGCRSPGRRNICSDMRGNKIKSMVPQPLAESETLEEWARQQVEMASQVVANDDVPWCLDAQEPGQRLQRIGGLDISFLEPPAAAAAVATHAAEAEAASGERGGGGGGSGGGGGGAMGTGGGGSDVEEREREDGGGQEEAGAPPAAASGPGVAALVVLRYPVHNRCPLSLRLFFFSFFSFSFLSPRRTCR</sequence>
<evidence type="ECO:0000313" key="3">
    <source>
        <dbReference type="Proteomes" id="UP001054857"/>
    </source>
</evidence>
<proteinExistence type="predicted"/>
<dbReference type="Gene3D" id="3.30.2170.10">
    <property type="entry name" value="archaeoglobus fulgidus dsm 4304 superfamily"/>
    <property type="match status" value="1"/>
</dbReference>
<evidence type="ECO:0000256" key="1">
    <source>
        <dbReference type="SAM" id="MobiDB-lite"/>
    </source>
</evidence>
<feature type="compositionally biased region" description="Gly residues" evidence="1">
    <location>
        <begin position="106"/>
        <end position="129"/>
    </location>
</feature>
<accession>A0AAD3DN37</accession>
<dbReference type="Proteomes" id="UP001054857">
    <property type="component" value="Unassembled WGS sequence"/>
</dbReference>
<organism evidence="2 3">
    <name type="scientific">Astrephomene gubernaculifera</name>
    <dbReference type="NCBI Taxonomy" id="47775"/>
    <lineage>
        <taxon>Eukaryota</taxon>
        <taxon>Viridiplantae</taxon>
        <taxon>Chlorophyta</taxon>
        <taxon>core chlorophytes</taxon>
        <taxon>Chlorophyceae</taxon>
        <taxon>CS clade</taxon>
        <taxon>Chlamydomonadales</taxon>
        <taxon>Astrephomenaceae</taxon>
        <taxon>Astrephomene</taxon>
    </lineage>
</organism>
<protein>
    <submittedName>
        <fullName evidence="2">Uncharacterized protein</fullName>
    </submittedName>
</protein>
<reference evidence="2 3" key="1">
    <citation type="journal article" date="2021" name="Sci. Rep.">
        <title>Genome sequencing of the multicellular alga Astrephomene provides insights into convergent evolution of germ-soma differentiation.</title>
        <authorList>
            <person name="Yamashita S."/>
            <person name="Yamamoto K."/>
            <person name="Matsuzaki R."/>
            <person name="Suzuki S."/>
            <person name="Yamaguchi H."/>
            <person name="Hirooka S."/>
            <person name="Minakuchi Y."/>
            <person name="Miyagishima S."/>
            <person name="Kawachi M."/>
            <person name="Toyoda A."/>
            <person name="Nozaki H."/>
        </authorList>
    </citation>
    <scope>NUCLEOTIDE SEQUENCE [LARGE SCALE GENOMIC DNA]</scope>
    <source>
        <strain evidence="2 3">NIES-4017</strain>
    </source>
</reference>